<accession>A0A087U4T2</accession>
<keyword evidence="4" id="KW-0158">Chromosome</keyword>
<evidence type="ECO:0000256" key="9">
    <source>
        <dbReference type="ARBA" id="ARBA00022927"/>
    </source>
</evidence>
<keyword evidence="10" id="KW-0007">Acetylation</keyword>
<keyword evidence="7" id="KW-0509">mRNA transport</keyword>
<dbReference type="GO" id="GO:0031965">
    <property type="term" value="C:nuclear membrane"/>
    <property type="evidence" value="ECO:0007669"/>
    <property type="project" value="UniProtKB-SubCell"/>
</dbReference>
<dbReference type="Gene3D" id="1.20.190.50">
    <property type="match status" value="1"/>
</dbReference>
<keyword evidence="14 18" id="KW-0539">Nucleus</keyword>
<dbReference type="OrthoDB" id="3098at2759"/>
<proteinExistence type="inferred from homology"/>
<organism evidence="19 20">
    <name type="scientific">Stegodyphus mimosarum</name>
    <name type="common">African social velvet spider</name>
    <dbReference type="NCBI Taxonomy" id="407821"/>
    <lineage>
        <taxon>Eukaryota</taxon>
        <taxon>Metazoa</taxon>
        <taxon>Ecdysozoa</taxon>
        <taxon>Arthropoda</taxon>
        <taxon>Chelicerata</taxon>
        <taxon>Arachnida</taxon>
        <taxon>Araneae</taxon>
        <taxon>Araneomorphae</taxon>
        <taxon>Entelegynae</taxon>
        <taxon>Eresoidea</taxon>
        <taxon>Eresidae</taxon>
        <taxon>Stegodyphus</taxon>
    </lineage>
</organism>
<keyword evidence="9" id="KW-0653">Protein transport</keyword>
<dbReference type="GO" id="GO:0006406">
    <property type="term" value="P:mRNA export from nucleus"/>
    <property type="evidence" value="ECO:0007669"/>
    <property type="project" value="TreeGrafter"/>
</dbReference>
<evidence type="ECO:0000256" key="3">
    <source>
        <dbReference type="ARBA" id="ARBA00022448"/>
    </source>
</evidence>
<evidence type="ECO:0000256" key="4">
    <source>
        <dbReference type="ARBA" id="ARBA00022454"/>
    </source>
</evidence>
<dbReference type="AlphaFoldDB" id="A0A087U4T2"/>
<evidence type="ECO:0000256" key="10">
    <source>
        <dbReference type="ARBA" id="ARBA00022990"/>
    </source>
</evidence>
<dbReference type="EMBL" id="KK118158">
    <property type="protein sequence ID" value="KFM72371.1"/>
    <property type="molecule type" value="Genomic_DNA"/>
</dbReference>
<evidence type="ECO:0000256" key="12">
    <source>
        <dbReference type="ARBA" id="ARBA00023132"/>
    </source>
</evidence>
<keyword evidence="6" id="KW-0597">Phosphoprotein</keyword>
<evidence type="ECO:0000256" key="5">
    <source>
        <dbReference type="ARBA" id="ARBA00022481"/>
    </source>
</evidence>
<keyword evidence="11 18" id="KW-0811">Translocation</keyword>
<evidence type="ECO:0000256" key="7">
    <source>
        <dbReference type="ARBA" id="ARBA00022816"/>
    </source>
</evidence>
<evidence type="ECO:0000313" key="19">
    <source>
        <dbReference type="EMBL" id="KFM72371.1"/>
    </source>
</evidence>
<dbReference type="STRING" id="407821.A0A087U4T2"/>
<keyword evidence="20" id="KW-1185">Reference proteome</keyword>
<dbReference type="GO" id="GO:0031080">
    <property type="term" value="C:nuclear pore outer ring"/>
    <property type="evidence" value="ECO:0007669"/>
    <property type="project" value="TreeGrafter"/>
</dbReference>
<reference evidence="19 20" key="1">
    <citation type="submission" date="2013-11" db="EMBL/GenBank/DDBJ databases">
        <title>Genome sequencing of Stegodyphus mimosarum.</title>
        <authorList>
            <person name="Bechsgaard J."/>
        </authorList>
    </citation>
    <scope>NUCLEOTIDE SEQUENCE [LARGE SCALE GENOMIC DNA]</scope>
</reference>
<evidence type="ECO:0000313" key="20">
    <source>
        <dbReference type="Proteomes" id="UP000054359"/>
    </source>
</evidence>
<comment type="function">
    <text evidence="16">Plays a role in the nuclear pore complex (NPC) assembly and/or maintenance. Required for the assembly of peripheral proteins into the NPC. May anchor NUP62 to the NPC. Involved in nephrogenesis.</text>
</comment>
<evidence type="ECO:0000256" key="18">
    <source>
        <dbReference type="RuleBase" id="RU365072"/>
    </source>
</evidence>
<dbReference type="Gene3D" id="1.10.3450.20">
    <property type="match status" value="1"/>
</dbReference>
<gene>
    <name evidence="19" type="ORF">X975_12175</name>
</gene>
<dbReference type="FunFam" id="1.10.3450.20:FF:000001">
    <property type="entry name" value="Nuclear pore complex protein"/>
    <property type="match status" value="1"/>
</dbReference>
<dbReference type="PANTHER" id="PTHR13003:SF2">
    <property type="entry name" value="NUCLEAR PORE COMPLEX PROTEIN NUP107"/>
    <property type="match status" value="1"/>
</dbReference>
<feature type="non-terminal residue" evidence="19">
    <location>
        <position position="724"/>
    </location>
</feature>
<evidence type="ECO:0000256" key="11">
    <source>
        <dbReference type="ARBA" id="ARBA00023010"/>
    </source>
</evidence>
<dbReference type="GO" id="GO:0000973">
    <property type="term" value="P:post-transcriptional tethering of RNA polymerase II gene DNA at nuclear periphery"/>
    <property type="evidence" value="ECO:0007669"/>
    <property type="project" value="TreeGrafter"/>
</dbReference>
<dbReference type="GO" id="GO:0017056">
    <property type="term" value="F:structural constituent of nuclear pore"/>
    <property type="evidence" value="ECO:0007669"/>
    <property type="project" value="UniProtKB-UniRule"/>
</dbReference>
<dbReference type="GO" id="GO:0000776">
    <property type="term" value="C:kinetochore"/>
    <property type="evidence" value="ECO:0007669"/>
    <property type="project" value="UniProtKB-KW"/>
</dbReference>
<comment type="subcellular location">
    <subcellularLocation>
        <location evidence="1">Chromosome</location>
        <location evidence="1">Centromere</location>
        <location evidence="1">Kinetochore</location>
    </subcellularLocation>
    <subcellularLocation>
        <location evidence="18">Nucleus</location>
        <location evidence="18">Nuclear pore complex</location>
    </subcellularLocation>
    <subcellularLocation>
        <location evidence="18">Nucleus membrane</location>
    </subcellularLocation>
</comment>
<name>A0A087U4T2_STEMI</name>
<dbReference type="PANTHER" id="PTHR13003">
    <property type="entry name" value="NUP107-RELATED"/>
    <property type="match status" value="1"/>
</dbReference>
<keyword evidence="5" id="KW-0488">Methylation</keyword>
<evidence type="ECO:0000256" key="17">
    <source>
        <dbReference type="ARBA" id="ARBA00063956"/>
    </source>
</evidence>
<comment type="subunit">
    <text evidence="17">Part of the nuclear pore complex (NPC). Forms part of the Nup160 subcomplex in the nuclear pore which is composed of NUP160, NUP133, NUP107 and Nup96; this complex plays a role in RNA export and in tethering Nup98 and NUP153 to the nucleus. Does not interact with TPR. Interacts with ZNF106.</text>
</comment>
<keyword evidence="15" id="KW-0137">Centromere</keyword>
<dbReference type="Proteomes" id="UP000054359">
    <property type="component" value="Unassembled WGS sequence"/>
</dbReference>
<keyword evidence="3 18" id="KW-0813">Transport</keyword>
<dbReference type="FunFam" id="1.20.190.50:FF:000001">
    <property type="entry name" value="Nuclear pore complex protein"/>
    <property type="match status" value="1"/>
</dbReference>
<evidence type="ECO:0000256" key="1">
    <source>
        <dbReference type="ARBA" id="ARBA00004629"/>
    </source>
</evidence>
<dbReference type="GO" id="GO:0006606">
    <property type="term" value="P:protein import into nucleus"/>
    <property type="evidence" value="ECO:0007669"/>
    <property type="project" value="TreeGrafter"/>
</dbReference>
<comment type="function">
    <text evidence="18">Functions as a component of the nuclear pore complex (NPC).</text>
</comment>
<evidence type="ECO:0000256" key="14">
    <source>
        <dbReference type="ARBA" id="ARBA00023242"/>
    </source>
</evidence>
<evidence type="ECO:0000256" key="8">
    <source>
        <dbReference type="ARBA" id="ARBA00022838"/>
    </source>
</evidence>
<evidence type="ECO:0000256" key="2">
    <source>
        <dbReference type="ARBA" id="ARBA00009510"/>
    </source>
</evidence>
<evidence type="ECO:0000256" key="13">
    <source>
        <dbReference type="ARBA" id="ARBA00023136"/>
    </source>
</evidence>
<keyword evidence="12 18" id="KW-0906">Nuclear pore complex</keyword>
<evidence type="ECO:0000256" key="6">
    <source>
        <dbReference type="ARBA" id="ARBA00022553"/>
    </source>
</evidence>
<evidence type="ECO:0000256" key="16">
    <source>
        <dbReference type="ARBA" id="ARBA00056880"/>
    </source>
</evidence>
<protein>
    <recommendedName>
        <fullName evidence="18">Nuclear pore complex protein</fullName>
    </recommendedName>
</protein>
<evidence type="ECO:0000256" key="15">
    <source>
        <dbReference type="ARBA" id="ARBA00023328"/>
    </source>
</evidence>
<comment type="similarity">
    <text evidence="2 18">Belongs to the nucleoporin Nup84/Nup107 family.</text>
</comment>
<sequence>MLRFLQEERNTWRLLRTLFKDRLESEITEEGDIPMYPLGKKVSDKQIVENIYQKDAYIRQSQLIVDWLEKNAADDFRDMFFDKFEYFTDNCLALEHSLNELTSNINLSKNNKESLMFEMDPDAPFRQESYPVHEADKENEARLFKFMFICIRSGKLDDAQQLAERFGEPWLAAALEGWRLFHDPNYDNEVMEGQELQPVEGNKYRDLWKAACWMASQAPVVPVYEQAVYGSLCGNLKALIPVCHTWEDFLWAYMRTSLDKRIEDELQSSAYQQRALEEMPAEYWDKTLDFAEIFQELETNDSRVKLNCKSSHHVIQKYIILNNLDGLIEEMYNWLSNTQLQGHVLRCMAHVILFLRVIGKSTKEELCIPILEAYVQELIKSRKVSLVAPYTSTLPKQQQIMWYAKFLEGITDNAERQKCLQYAEDAGLDVREITKTVVRNIREKESDRTETFTDLSVLTTAEDLQKINAIDWLIFDPTQRAEAVKQANALMRVFIVQRKIEAAKAVFAKVPQDSVGVMVQLSKAKGLEELSADDDNATREYLCFKAYLEAMDAFSSWFHHSVQAKPKEPQPPSGENVTFKQKVAYEHEMQQYKKDLQRWHTVVASLGLNAAECFYNVLLFVSGGWMVDQRTDGTPDENRQLQLSHLRKFCIPQVTQLLQELLHSENRFKEALQLADIIASERYQLYKEFTSEALKDFLRATLFSSFALLNQKLDPLGYEYQENL</sequence>
<dbReference type="OMA" id="MAHIVLF"/>
<keyword evidence="8" id="KW-0995">Kinetochore</keyword>
<keyword evidence="13 18" id="KW-0472">Membrane</keyword>
<dbReference type="Pfam" id="PF04121">
    <property type="entry name" value="Nup84_Nup100"/>
    <property type="match status" value="1"/>
</dbReference>
<dbReference type="InterPro" id="IPR007252">
    <property type="entry name" value="Nup84/Nup107"/>
</dbReference>